<dbReference type="EMBL" id="CP001807">
    <property type="protein sequence ID" value="ACY49467.1"/>
    <property type="molecule type" value="Genomic_DNA"/>
</dbReference>
<dbReference type="OrthoDB" id="9806017at2"/>
<sequence length="85" mass="9372">MCLAVPGKIVAILDEDPLTRRGKVDFGGIQKEVNLAFVPEARVGDYVMVHVGIAISVVDEAEAHRVFEYLQQIDELEELNPPEAP</sequence>
<dbReference type="SMR" id="D0MFX8"/>
<evidence type="ECO:0000313" key="3">
    <source>
        <dbReference type="Proteomes" id="UP000002221"/>
    </source>
</evidence>
<gene>
    <name evidence="2" type="ordered locus">Rmar_2594</name>
</gene>
<dbReference type="GO" id="GO:0051604">
    <property type="term" value="P:protein maturation"/>
    <property type="evidence" value="ECO:0007669"/>
    <property type="project" value="TreeGrafter"/>
</dbReference>
<dbReference type="eggNOG" id="COG0298">
    <property type="taxonomic scope" value="Bacteria"/>
</dbReference>
<keyword evidence="3" id="KW-1185">Reference proteome</keyword>
<organism evidence="2 3">
    <name type="scientific">Rhodothermus marinus (strain ATCC 43812 / DSM 4252 / R-10)</name>
    <name type="common">Rhodothermus obamensis</name>
    <dbReference type="NCBI Taxonomy" id="518766"/>
    <lineage>
        <taxon>Bacteria</taxon>
        <taxon>Pseudomonadati</taxon>
        <taxon>Rhodothermota</taxon>
        <taxon>Rhodothermia</taxon>
        <taxon>Rhodothermales</taxon>
        <taxon>Rhodothermaceae</taxon>
        <taxon>Rhodothermus</taxon>
    </lineage>
</organism>
<dbReference type="AlphaFoldDB" id="D0MFX8"/>
<dbReference type="GO" id="GO:0005506">
    <property type="term" value="F:iron ion binding"/>
    <property type="evidence" value="ECO:0007669"/>
    <property type="project" value="TreeGrafter"/>
</dbReference>
<dbReference type="STRING" id="518766.Rmar_2594"/>
<accession>D0MFX8</accession>
<dbReference type="SUPFAM" id="SSF159127">
    <property type="entry name" value="HupF/HypC-like"/>
    <property type="match status" value="1"/>
</dbReference>
<proteinExistence type="inferred from homology"/>
<dbReference type="PANTHER" id="PTHR35177">
    <property type="entry name" value="HYDROGENASE MATURATION FACTOR HYBG"/>
    <property type="match status" value="1"/>
</dbReference>
<dbReference type="Gene3D" id="2.30.30.140">
    <property type="match status" value="1"/>
</dbReference>
<dbReference type="KEGG" id="rmr:Rmar_2594"/>
<dbReference type="Proteomes" id="UP000002221">
    <property type="component" value="Chromosome"/>
</dbReference>
<dbReference type="FunFam" id="2.30.30.140:FF:000022">
    <property type="entry name" value="Hydrogenase assembly chaperone HybG"/>
    <property type="match status" value="1"/>
</dbReference>
<comment type="similarity">
    <text evidence="1">Belongs to the HupF/HypC family.</text>
</comment>
<dbReference type="HOGENOM" id="CLU_159381_2_2_10"/>
<dbReference type="NCBIfam" id="TIGR00074">
    <property type="entry name" value="hypC_hupF"/>
    <property type="match status" value="1"/>
</dbReference>
<dbReference type="PRINTS" id="PR00445">
    <property type="entry name" value="HUPFHYPC"/>
</dbReference>
<evidence type="ECO:0000256" key="1">
    <source>
        <dbReference type="ARBA" id="ARBA00006018"/>
    </source>
</evidence>
<protein>
    <submittedName>
        <fullName evidence="2">Hydrogenase assembly chaperone hypC/hupF</fullName>
    </submittedName>
</protein>
<dbReference type="RefSeq" id="WP_012845077.1">
    <property type="nucleotide sequence ID" value="NC_013501.1"/>
</dbReference>
<reference evidence="2 3" key="1">
    <citation type="journal article" date="2009" name="Stand. Genomic Sci.">
        <title>Complete genome sequence of Rhodothermus marinus type strain (R-10).</title>
        <authorList>
            <person name="Nolan M."/>
            <person name="Tindall B.J."/>
            <person name="Pomrenke H."/>
            <person name="Lapidus A."/>
            <person name="Copeland A."/>
            <person name="Glavina Del Rio T."/>
            <person name="Lucas S."/>
            <person name="Chen F."/>
            <person name="Tice H."/>
            <person name="Cheng J.F."/>
            <person name="Saunders E."/>
            <person name="Han C."/>
            <person name="Bruce D."/>
            <person name="Goodwin L."/>
            <person name="Chain P."/>
            <person name="Pitluck S."/>
            <person name="Ovchinikova G."/>
            <person name="Pati A."/>
            <person name="Ivanova N."/>
            <person name="Mavromatis K."/>
            <person name="Chen A."/>
            <person name="Palaniappan K."/>
            <person name="Land M."/>
            <person name="Hauser L."/>
            <person name="Chang Y.J."/>
            <person name="Jeffries C.D."/>
            <person name="Brettin T."/>
            <person name="Goker M."/>
            <person name="Bristow J."/>
            <person name="Eisen J.A."/>
            <person name="Markowitz V."/>
            <person name="Hugenholtz P."/>
            <person name="Kyrpides N.C."/>
            <person name="Klenk H.P."/>
            <person name="Detter J.C."/>
        </authorList>
    </citation>
    <scope>NUCLEOTIDE SEQUENCE [LARGE SCALE GENOMIC DNA]</scope>
    <source>
        <strain evidence="3">ATCC 43812 / DSM 4252 / R-10</strain>
    </source>
</reference>
<dbReference type="PROSITE" id="PS01097">
    <property type="entry name" value="HUPF_HYPC"/>
    <property type="match status" value="1"/>
</dbReference>
<dbReference type="Pfam" id="PF01455">
    <property type="entry name" value="HupF_HypC"/>
    <property type="match status" value="1"/>
</dbReference>
<name>D0MFX8_RHOM4</name>
<dbReference type="GO" id="GO:1902670">
    <property type="term" value="F:carbon dioxide binding"/>
    <property type="evidence" value="ECO:0007669"/>
    <property type="project" value="TreeGrafter"/>
</dbReference>
<dbReference type="InterPro" id="IPR001109">
    <property type="entry name" value="Hydrogenase_HupF/HypC"/>
</dbReference>
<dbReference type="PANTHER" id="PTHR35177:SF2">
    <property type="entry name" value="HYDROGENASE MATURATION FACTOR HYBG"/>
    <property type="match status" value="1"/>
</dbReference>
<dbReference type="InterPro" id="IPR019812">
    <property type="entry name" value="Hydgase_assmbl_chp_CS"/>
</dbReference>
<evidence type="ECO:0000313" key="2">
    <source>
        <dbReference type="EMBL" id="ACY49467.1"/>
    </source>
</evidence>